<sequence length="74" mass="8226">MKNGVDSIAQSFEHMVETAKDMDAASASINVMNIKQGLMYAESLLLAVEKLDYDKCVEANTQIKTHDLPPTQWP</sequence>
<organism evidence="1 2">
    <name type="scientific">Escherichia coli</name>
    <dbReference type="NCBI Taxonomy" id="562"/>
    <lineage>
        <taxon>Bacteria</taxon>
        <taxon>Pseudomonadati</taxon>
        <taxon>Pseudomonadota</taxon>
        <taxon>Gammaproteobacteria</taxon>
        <taxon>Enterobacterales</taxon>
        <taxon>Enterobacteriaceae</taxon>
        <taxon>Escherichia</taxon>
    </lineage>
</organism>
<protein>
    <submittedName>
        <fullName evidence="1">Uncharacterized protein</fullName>
    </submittedName>
</protein>
<dbReference type="AlphaFoldDB" id="A0A0P0SZQ5"/>
<accession>A0A0P0SZQ5</accession>
<proteinExistence type="predicted"/>
<evidence type="ECO:0000313" key="2">
    <source>
        <dbReference type="Proteomes" id="UP000382540"/>
    </source>
</evidence>
<name>A0A0P0SZQ5_ECOLX</name>
<reference evidence="1 2" key="1">
    <citation type="submission" date="2018-10" db="EMBL/GenBank/DDBJ databases">
        <authorList>
            <consortium name="NARMS: The National Antimicrobial Resistance Monitoring System"/>
        </authorList>
    </citation>
    <scope>NUCLEOTIDE SEQUENCE [LARGE SCALE GENOMIC DNA]</scope>
    <source>
        <strain evidence="1 2">CVM N17EC1330</strain>
    </source>
</reference>
<evidence type="ECO:0000313" key="1">
    <source>
        <dbReference type="EMBL" id="EAC1535216.1"/>
    </source>
</evidence>
<gene>
    <name evidence="1" type="ORF">D9J61_24970</name>
</gene>
<comment type="caution">
    <text evidence="1">The sequence shown here is derived from an EMBL/GenBank/DDBJ whole genome shotgun (WGS) entry which is preliminary data.</text>
</comment>
<dbReference type="EMBL" id="AAAGZE010000132">
    <property type="protein sequence ID" value="EAC1535216.1"/>
    <property type="molecule type" value="Genomic_DNA"/>
</dbReference>
<dbReference type="Proteomes" id="UP000382540">
    <property type="component" value="Unassembled WGS sequence"/>
</dbReference>